<feature type="compositionally biased region" description="Low complexity" evidence="1">
    <location>
        <begin position="45"/>
        <end position="59"/>
    </location>
</feature>
<comment type="caution">
    <text evidence="2">The sequence shown here is derived from an EMBL/GenBank/DDBJ whole genome shotgun (WGS) entry which is preliminary data.</text>
</comment>
<keyword evidence="3" id="KW-1185">Reference proteome</keyword>
<dbReference type="Proteomes" id="UP000295499">
    <property type="component" value="Unassembled WGS sequence"/>
</dbReference>
<gene>
    <name evidence="2" type="ORF">CLV32_0745</name>
</gene>
<sequence length="77" mass="7811">MNFQELNQNEMTEINGGGLFGNNDSSSTGGLLGNIGIGNLLSFSSSTQDGDESSSSSFSVGNGINLDLGGLFNSLSS</sequence>
<feature type="region of interest" description="Disordered" evidence="1">
    <location>
        <begin position="45"/>
        <end position="77"/>
    </location>
</feature>
<evidence type="ECO:0000313" key="2">
    <source>
        <dbReference type="EMBL" id="TDO24456.1"/>
    </source>
</evidence>
<dbReference type="RefSeq" id="WP_133552453.1">
    <property type="nucleotide sequence ID" value="NZ_SNWM01000001.1"/>
</dbReference>
<evidence type="ECO:0000256" key="1">
    <source>
        <dbReference type="SAM" id="MobiDB-lite"/>
    </source>
</evidence>
<organism evidence="2 3">
    <name type="scientific">Pedobacter duraquae</name>
    <dbReference type="NCBI Taxonomy" id="425511"/>
    <lineage>
        <taxon>Bacteria</taxon>
        <taxon>Pseudomonadati</taxon>
        <taxon>Bacteroidota</taxon>
        <taxon>Sphingobacteriia</taxon>
        <taxon>Sphingobacteriales</taxon>
        <taxon>Sphingobacteriaceae</taxon>
        <taxon>Pedobacter</taxon>
    </lineage>
</organism>
<proteinExistence type="predicted"/>
<name>A0A4R6IR33_9SPHI</name>
<dbReference type="AlphaFoldDB" id="A0A4R6IR33"/>
<reference evidence="2 3" key="1">
    <citation type="submission" date="2019-03" db="EMBL/GenBank/DDBJ databases">
        <title>Genomic Encyclopedia of Archaeal and Bacterial Type Strains, Phase II (KMG-II): from individual species to whole genera.</title>
        <authorList>
            <person name="Goeker M."/>
        </authorList>
    </citation>
    <scope>NUCLEOTIDE SEQUENCE [LARGE SCALE GENOMIC DNA]</scope>
    <source>
        <strain evidence="2 3">DSM 19034</strain>
    </source>
</reference>
<protein>
    <submittedName>
        <fullName evidence="2">Bacteriocin-like protein</fullName>
    </submittedName>
</protein>
<dbReference type="EMBL" id="SNWM01000001">
    <property type="protein sequence ID" value="TDO24456.1"/>
    <property type="molecule type" value="Genomic_DNA"/>
</dbReference>
<accession>A0A4R6IR33</accession>
<evidence type="ECO:0000313" key="3">
    <source>
        <dbReference type="Proteomes" id="UP000295499"/>
    </source>
</evidence>